<evidence type="ECO:0000313" key="10">
    <source>
        <dbReference type="EMBL" id="CDZ98228.1"/>
    </source>
</evidence>
<evidence type="ECO:0000256" key="5">
    <source>
        <dbReference type="PROSITE-ProRule" id="PRU00176"/>
    </source>
</evidence>
<dbReference type="InterPro" id="IPR003954">
    <property type="entry name" value="RRM_euk-type"/>
</dbReference>
<dbReference type="GO" id="GO:0003723">
    <property type="term" value="F:RNA binding"/>
    <property type="evidence" value="ECO:0007669"/>
    <property type="project" value="UniProtKB-UniRule"/>
</dbReference>
<proteinExistence type="predicted"/>
<dbReference type="PANTHER" id="PTHR12620">
    <property type="entry name" value="U2 SNRNP AUXILIARY FACTOR, SMALL SUBUNIT"/>
    <property type="match status" value="1"/>
</dbReference>
<dbReference type="InterPro" id="IPR000504">
    <property type="entry name" value="RRM_dom"/>
</dbReference>
<dbReference type="InterPro" id="IPR009145">
    <property type="entry name" value="U2AF_small"/>
</dbReference>
<accession>A0A0F7SKQ7</accession>
<keyword evidence="1 6" id="KW-0479">Metal-binding</keyword>
<dbReference type="Gene3D" id="3.30.70.330">
    <property type="match status" value="1"/>
</dbReference>
<keyword evidence="2" id="KW-0677">Repeat</keyword>
<evidence type="ECO:0000256" key="7">
    <source>
        <dbReference type="SAM" id="MobiDB-lite"/>
    </source>
</evidence>
<evidence type="ECO:0000259" key="8">
    <source>
        <dbReference type="PROSITE" id="PS50102"/>
    </source>
</evidence>
<dbReference type="PROSITE" id="PS50103">
    <property type="entry name" value="ZF_C3H1"/>
    <property type="match status" value="2"/>
</dbReference>
<dbReference type="SMART" id="SM00356">
    <property type="entry name" value="ZnF_C3H1"/>
    <property type="match status" value="2"/>
</dbReference>
<evidence type="ECO:0000256" key="3">
    <source>
        <dbReference type="ARBA" id="ARBA00022771"/>
    </source>
</evidence>
<evidence type="ECO:0000256" key="2">
    <source>
        <dbReference type="ARBA" id="ARBA00022737"/>
    </source>
</evidence>
<dbReference type="GO" id="GO:0008270">
    <property type="term" value="F:zinc ion binding"/>
    <property type="evidence" value="ECO:0007669"/>
    <property type="project" value="UniProtKB-KW"/>
</dbReference>
<dbReference type="GO" id="GO:0089701">
    <property type="term" value="C:U2AF complex"/>
    <property type="evidence" value="ECO:0007669"/>
    <property type="project" value="InterPro"/>
</dbReference>
<feature type="domain" description="RRM" evidence="8">
    <location>
        <begin position="126"/>
        <end position="222"/>
    </location>
</feature>
<dbReference type="PROSITE" id="PS50102">
    <property type="entry name" value="RRM"/>
    <property type="match status" value="1"/>
</dbReference>
<evidence type="ECO:0000259" key="9">
    <source>
        <dbReference type="PROSITE" id="PS50103"/>
    </source>
</evidence>
<feature type="domain" description="C3H1-type" evidence="9">
    <location>
        <begin position="94"/>
        <end position="122"/>
    </location>
</feature>
<sequence>MTARHAQKRLETEVYAVIEGQIDLLLEKYYDASLGNDTEQYKLSLGFSPNKLSGVYSEDRLAIFKAHSPKVETYLKPRIHNNMASHLASIFGTEQDRVNCSFYYKIGACRHGDRCSRRHQKPVHSQTILLSNVYQNPGLDPQCTLTDEELQDDFDAFYEDMFMELAQFGNLLEIHICDNVGDHLVGNVYARYEWEVEAGAAVANMNDRWYQARPLWAELSPVTDFREACCRQNETGDCNRGGLCNFLHVRLPSPRLASELRAGQRLEREINPKDSLIDENAGWVPGKRATAHKDARDDRDRSRSPARSSVPPSHTGPPADEEDAPLYDRPWDSGKVARY</sequence>
<organism evidence="10">
    <name type="scientific">Phaffia rhodozyma</name>
    <name type="common">Yeast</name>
    <name type="synonym">Xanthophyllomyces dendrorhous</name>
    <dbReference type="NCBI Taxonomy" id="264483"/>
    <lineage>
        <taxon>Eukaryota</taxon>
        <taxon>Fungi</taxon>
        <taxon>Dikarya</taxon>
        <taxon>Basidiomycota</taxon>
        <taxon>Agaricomycotina</taxon>
        <taxon>Tremellomycetes</taxon>
        <taxon>Cystofilobasidiales</taxon>
        <taxon>Mrakiaceae</taxon>
        <taxon>Phaffia</taxon>
    </lineage>
</organism>
<feature type="zinc finger region" description="C3H1-type" evidence="6">
    <location>
        <begin position="94"/>
        <end position="122"/>
    </location>
</feature>
<protein>
    <submittedName>
        <fullName evidence="10">Rna-binding domain-containing protein</fullName>
    </submittedName>
</protein>
<dbReference type="EMBL" id="LN483326">
    <property type="protein sequence ID" value="CDZ98228.1"/>
    <property type="molecule type" value="Genomic_DNA"/>
</dbReference>
<dbReference type="AlphaFoldDB" id="A0A0F7SKQ7"/>
<dbReference type="GO" id="GO:0000398">
    <property type="term" value="P:mRNA splicing, via spliceosome"/>
    <property type="evidence" value="ECO:0007669"/>
    <property type="project" value="InterPro"/>
</dbReference>
<dbReference type="InterPro" id="IPR000571">
    <property type="entry name" value="Znf_CCCH"/>
</dbReference>
<dbReference type="FunFam" id="3.30.70.330:FF:000066">
    <property type="entry name" value="Splicing factor u2af 23 kDa subunit"/>
    <property type="match status" value="1"/>
</dbReference>
<dbReference type="InterPro" id="IPR035979">
    <property type="entry name" value="RBD_domain_sf"/>
</dbReference>
<feature type="region of interest" description="Disordered" evidence="7">
    <location>
        <begin position="277"/>
        <end position="339"/>
    </location>
</feature>
<keyword evidence="5" id="KW-0694">RNA-binding</keyword>
<dbReference type="Pfam" id="PF00642">
    <property type="entry name" value="zf-CCCH"/>
    <property type="match status" value="2"/>
</dbReference>
<evidence type="ECO:0000256" key="4">
    <source>
        <dbReference type="ARBA" id="ARBA00022833"/>
    </source>
</evidence>
<dbReference type="SMART" id="SM00361">
    <property type="entry name" value="RRM_1"/>
    <property type="match status" value="1"/>
</dbReference>
<dbReference type="SUPFAM" id="SSF54928">
    <property type="entry name" value="RNA-binding domain, RBD"/>
    <property type="match status" value="1"/>
</dbReference>
<dbReference type="PRINTS" id="PR01848">
    <property type="entry name" value="U2AUXFACTOR"/>
</dbReference>
<reference evidence="10" key="1">
    <citation type="submission" date="2014-08" db="EMBL/GenBank/DDBJ databases">
        <authorList>
            <person name="Sharma Rahul"/>
            <person name="Thines Marco"/>
        </authorList>
    </citation>
    <scope>NUCLEOTIDE SEQUENCE</scope>
</reference>
<keyword evidence="4 6" id="KW-0862">Zinc</keyword>
<feature type="compositionally biased region" description="Basic and acidic residues" evidence="7">
    <location>
        <begin position="291"/>
        <end position="303"/>
    </location>
</feature>
<name>A0A0F7SKQ7_PHARH</name>
<evidence type="ECO:0000256" key="6">
    <source>
        <dbReference type="PROSITE-ProRule" id="PRU00723"/>
    </source>
</evidence>
<feature type="domain" description="C3H1-type" evidence="9">
    <location>
        <begin position="224"/>
        <end position="251"/>
    </location>
</feature>
<feature type="zinc finger region" description="C3H1-type" evidence="6">
    <location>
        <begin position="224"/>
        <end position="251"/>
    </location>
</feature>
<evidence type="ECO:0000256" key="1">
    <source>
        <dbReference type="ARBA" id="ARBA00022723"/>
    </source>
</evidence>
<keyword evidence="3 6" id="KW-0863">Zinc-finger</keyword>
<dbReference type="InterPro" id="IPR012677">
    <property type="entry name" value="Nucleotide-bd_a/b_plait_sf"/>
</dbReference>